<dbReference type="SUPFAM" id="SSF53474">
    <property type="entry name" value="alpha/beta-Hydrolases"/>
    <property type="match status" value="1"/>
</dbReference>
<reference evidence="2 3" key="1">
    <citation type="submission" date="2017-10" db="EMBL/GenBank/DDBJ databases">
        <title>Sedimentibacterium mangrovi gen. nov., sp. nov., a novel member of family Phyllobacteriacea isolated from mangrove sediment.</title>
        <authorList>
            <person name="Liao H."/>
            <person name="Tian Y."/>
        </authorList>
    </citation>
    <scope>NUCLEOTIDE SEQUENCE [LARGE SCALE GENOMIC DNA]</scope>
    <source>
        <strain evidence="2 3">X9-2-2</strain>
    </source>
</reference>
<name>A0A2G1QQ32_9HYPH</name>
<proteinExistence type="predicted"/>
<accession>A0A2G1QQ32</accession>
<dbReference type="Gene3D" id="3.40.50.1820">
    <property type="entry name" value="alpha/beta hydrolase"/>
    <property type="match status" value="1"/>
</dbReference>
<dbReference type="Proteomes" id="UP000221168">
    <property type="component" value="Unassembled WGS sequence"/>
</dbReference>
<gene>
    <name evidence="2" type="ORF">CSC94_07650</name>
</gene>
<evidence type="ECO:0000313" key="3">
    <source>
        <dbReference type="Proteomes" id="UP000221168"/>
    </source>
</evidence>
<keyword evidence="2" id="KW-0378">Hydrolase</keyword>
<dbReference type="EMBL" id="PDVP01000003">
    <property type="protein sequence ID" value="PHP67570.1"/>
    <property type="molecule type" value="Genomic_DNA"/>
</dbReference>
<dbReference type="OrthoDB" id="5491135at2"/>
<comment type="caution">
    <text evidence="2">The sequence shown here is derived from an EMBL/GenBank/DDBJ whole genome shotgun (WGS) entry which is preliminary data.</text>
</comment>
<dbReference type="Pfam" id="PF12697">
    <property type="entry name" value="Abhydrolase_6"/>
    <property type="match status" value="1"/>
</dbReference>
<dbReference type="InterPro" id="IPR029058">
    <property type="entry name" value="AB_hydrolase_fold"/>
</dbReference>
<dbReference type="InterPro" id="IPR000073">
    <property type="entry name" value="AB_hydrolase_1"/>
</dbReference>
<sequence length="234" mass="25151">MTTLVLVPGLLCDHASWSTIPGRLARRLPVVMADITTQESIPDMAASILARVAGPVLVAGHSLGGRVAFEMWRQAPGRIAGLAALDTGTTAYKEGEEKLRARRVALAHEEGMHALAKDWLPPFVHPARHADLALMGTLTAMVERMTPEIHERQIKALLSRPDAGPVLPTITCPALAATGSHDRWSPPADHEAMAAQMKDAECITFEEAGHFTIAEQPETVAVALEKWIGRCLAA</sequence>
<dbReference type="AlphaFoldDB" id="A0A2G1QQ32"/>
<keyword evidence="3" id="KW-1185">Reference proteome</keyword>
<dbReference type="InterPro" id="IPR050228">
    <property type="entry name" value="Carboxylesterase_BioH"/>
</dbReference>
<feature type="domain" description="AB hydrolase-1" evidence="1">
    <location>
        <begin position="4"/>
        <end position="221"/>
    </location>
</feature>
<evidence type="ECO:0000313" key="2">
    <source>
        <dbReference type="EMBL" id="PHP67570.1"/>
    </source>
</evidence>
<dbReference type="RefSeq" id="WP_099305576.1">
    <property type="nucleotide sequence ID" value="NZ_PDVP01000003.1"/>
</dbReference>
<dbReference type="PANTHER" id="PTHR43194:SF2">
    <property type="entry name" value="PEROXISOMAL MEMBRANE PROTEIN LPX1"/>
    <property type="match status" value="1"/>
</dbReference>
<dbReference type="GO" id="GO:0016787">
    <property type="term" value="F:hydrolase activity"/>
    <property type="evidence" value="ECO:0007669"/>
    <property type="project" value="UniProtKB-KW"/>
</dbReference>
<organism evidence="2 3">
    <name type="scientific">Zhengella mangrovi</name>
    <dbReference type="NCBI Taxonomy" id="1982044"/>
    <lineage>
        <taxon>Bacteria</taxon>
        <taxon>Pseudomonadati</taxon>
        <taxon>Pseudomonadota</taxon>
        <taxon>Alphaproteobacteria</taxon>
        <taxon>Hyphomicrobiales</taxon>
        <taxon>Notoacmeibacteraceae</taxon>
        <taxon>Zhengella</taxon>
    </lineage>
</organism>
<dbReference type="PANTHER" id="PTHR43194">
    <property type="entry name" value="HYDROLASE ALPHA/BETA FOLD FAMILY"/>
    <property type="match status" value="1"/>
</dbReference>
<evidence type="ECO:0000259" key="1">
    <source>
        <dbReference type="Pfam" id="PF12697"/>
    </source>
</evidence>
<protein>
    <submittedName>
        <fullName evidence="2">Alpha/beta hydrolase</fullName>
    </submittedName>
</protein>